<evidence type="ECO:0000313" key="2">
    <source>
        <dbReference type="EMBL" id="CAA9227431.1"/>
    </source>
</evidence>
<organism evidence="2">
    <name type="scientific">uncultured Adhaeribacter sp</name>
    <dbReference type="NCBI Taxonomy" id="448109"/>
    <lineage>
        <taxon>Bacteria</taxon>
        <taxon>Pseudomonadati</taxon>
        <taxon>Bacteroidota</taxon>
        <taxon>Cytophagia</taxon>
        <taxon>Cytophagales</taxon>
        <taxon>Hymenobacteraceae</taxon>
        <taxon>Adhaeribacter</taxon>
        <taxon>environmental samples</taxon>
    </lineage>
</organism>
<gene>
    <name evidence="2" type="ORF">AVDCRST_MAG95-838</name>
</gene>
<dbReference type="InterPro" id="IPR013328">
    <property type="entry name" value="6PGD_dom2"/>
</dbReference>
<dbReference type="Pfam" id="PF00725">
    <property type="entry name" value="3HCDH"/>
    <property type="match status" value="1"/>
</dbReference>
<dbReference type="AlphaFoldDB" id="A0A6J4HPJ2"/>
<dbReference type="PANTHER" id="PTHR48075:SF5">
    <property type="entry name" value="3-HYDROXYBUTYRYL-COA DEHYDROGENASE"/>
    <property type="match status" value="1"/>
</dbReference>
<dbReference type="Gene3D" id="1.10.1040.10">
    <property type="entry name" value="N-(1-d-carboxylethyl)-l-norvaline Dehydrogenase, domain 2"/>
    <property type="match status" value="1"/>
</dbReference>
<dbReference type="GO" id="GO:0006631">
    <property type="term" value="P:fatty acid metabolic process"/>
    <property type="evidence" value="ECO:0007669"/>
    <property type="project" value="InterPro"/>
</dbReference>
<dbReference type="SUPFAM" id="SSF48179">
    <property type="entry name" value="6-phosphogluconate dehydrogenase C-terminal domain-like"/>
    <property type="match status" value="1"/>
</dbReference>
<feature type="domain" description="3-hydroxyacyl-CoA dehydrogenase C-terminal" evidence="1">
    <location>
        <begin position="137"/>
        <end position="217"/>
    </location>
</feature>
<evidence type="ECO:0000259" key="1">
    <source>
        <dbReference type="Pfam" id="PF00725"/>
    </source>
</evidence>
<protein>
    <recommendedName>
        <fullName evidence="1">3-hydroxyacyl-CoA dehydrogenase C-terminal domain-containing protein</fullName>
    </recommendedName>
</protein>
<dbReference type="InterPro" id="IPR006108">
    <property type="entry name" value="3HC_DH_C"/>
</dbReference>
<dbReference type="PANTHER" id="PTHR48075">
    <property type="entry name" value="3-HYDROXYACYL-COA DEHYDROGENASE FAMILY PROTEIN"/>
    <property type="match status" value="1"/>
</dbReference>
<name>A0A6J4HPJ2_9BACT</name>
<accession>A0A6J4HPJ2</accession>
<sequence>MQLVVLAPPETETEFRQKFTDSLSFTWVTDYESLRPLLDTTTIVFDFLLAEQPEQLTHYAGRTGLVVFCEATKTQLAALTYREQTLKCHLFGFNGLPTFLNRSVLEVSLYHAADILVLEKTCALLNTEFLVVADRVGMVTPRVVAMIINEACFTLLEKTATQPDIDLSMQLGTNYPFGPFDWANRIGIKHVYELLAALYTDTKDERYKICPLLKTKYLRRENF</sequence>
<reference evidence="2" key="1">
    <citation type="submission" date="2020-02" db="EMBL/GenBank/DDBJ databases">
        <authorList>
            <person name="Meier V. D."/>
        </authorList>
    </citation>
    <scope>NUCLEOTIDE SEQUENCE</scope>
    <source>
        <strain evidence="2">AVDCRST_MAG95</strain>
    </source>
</reference>
<dbReference type="GO" id="GO:0016616">
    <property type="term" value="F:oxidoreductase activity, acting on the CH-OH group of donors, NAD or NADP as acceptor"/>
    <property type="evidence" value="ECO:0007669"/>
    <property type="project" value="InterPro"/>
</dbReference>
<proteinExistence type="predicted"/>
<dbReference type="InterPro" id="IPR008927">
    <property type="entry name" value="6-PGluconate_DH-like_C_sf"/>
</dbReference>
<dbReference type="EMBL" id="CADCTJ010000268">
    <property type="protein sequence ID" value="CAA9227431.1"/>
    <property type="molecule type" value="Genomic_DNA"/>
</dbReference>